<dbReference type="InterPro" id="IPR017853">
    <property type="entry name" value="GH"/>
</dbReference>
<dbReference type="PRINTS" id="PR00750">
    <property type="entry name" value="BETAAMYLASE"/>
</dbReference>
<name>A2F7A0_TRIV3</name>
<dbReference type="KEGG" id="tva:4757020"/>
<evidence type="ECO:0000256" key="5">
    <source>
        <dbReference type="ARBA" id="ARBA00023277"/>
    </source>
</evidence>
<keyword evidence="6 8" id="KW-0326">Glycosidase</keyword>
<dbReference type="VEuPathDB" id="TrichDB:TVAG_236600"/>
<dbReference type="InterPro" id="IPR001554">
    <property type="entry name" value="Glyco_hydro_14"/>
</dbReference>
<evidence type="ECO:0000256" key="7">
    <source>
        <dbReference type="ARBA" id="ARBA00023326"/>
    </source>
</evidence>
<dbReference type="PANTHER" id="PTHR31352:SF1">
    <property type="entry name" value="BETA-AMYLASE 3, CHLOROPLASTIC"/>
    <property type="match status" value="1"/>
</dbReference>
<evidence type="ECO:0000313" key="10">
    <source>
        <dbReference type="Proteomes" id="UP000001542"/>
    </source>
</evidence>
<gene>
    <name evidence="9" type="ORF">TVAG_236600</name>
</gene>
<dbReference type="PANTHER" id="PTHR31352">
    <property type="entry name" value="BETA-AMYLASE 1, CHLOROPLASTIC"/>
    <property type="match status" value="1"/>
</dbReference>
<dbReference type="eggNOG" id="ENOG502SNRW">
    <property type="taxonomic scope" value="Eukaryota"/>
</dbReference>
<organism evidence="9 10">
    <name type="scientific">Trichomonas vaginalis (strain ATCC PRA-98 / G3)</name>
    <dbReference type="NCBI Taxonomy" id="412133"/>
    <lineage>
        <taxon>Eukaryota</taxon>
        <taxon>Metamonada</taxon>
        <taxon>Parabasalia</taxon>
        <taxon>Trichomonadida</taxon>
        <taxon>Trichomonadidae</taxon>
        <taxon>Trichomonas</taxon>
    </lineage>
</organism>
<proteinExistence type="inferred from homology"/>
<accession>A2F7A0</accession>
<sequence>MILTFFITLVLLISSYYLLRRLFRTKKVKKPTQFFVMAPLDLMDLNGKMINPDIIEIWLYKLSKIPIDGIMIDVWWGITEPEPDKYNFDGYHEFFDLCKKYGLKIIPIMSWHACGGNVGDTVNIPLPNWVEKENFFYKDASGSVDHECISLFYDQCLMKNTTVVGVYSQFMIAFRDSFAEEIKNGHIACIDVGLGPCGECRYPGYRQPWNYPGAGAIQVYDDQALEIMKKCNIVPPEGANDYNVLPTKSEFWTNIEENKEALKFFDWYNLMLAEHADRVLIEARRIFGDEMELVAKIPGLHWWSDHPSHAAEATAGLYSYNDDTGYERLCRSFAKFNVTLDFSCLELTKNEESYSQPEKLVRTVMEKAEEQGIMFEGENALECYDSGSYQRSLQWSIEGLHRYTFLRIGPTMMKFSNWVMFNQFARDMRADVVYI</sequence>
<keyword evidence="5 8" id="KW-0119">Carbohydrate metabolism</keyword>
<dbReference type="OMA" id="TPIQCYS"/>
<dbReference type="EC" id="3.2.1.2" evidence="3 8"/>
<reference evidence="9" key="2">
    <citation type="journal article" date="2007" name="Science">
        <title>Draft genome sequence of the sexually transmitted pathogen Trichomonas vaginalis.</title>
        <authorList>
            <person name="Carlton J.M."/>
            <person name="Hirt R.P."/>
            <person name="Silva J.C."/>
            <person name="Delcher A.L."/>
            <person name="Schatz M."/>
            <person name="Zhao Q."/>
            <person name="Wortman J.R."/>
            <person name="Bidwell S.L."/>
            <person name="Alsmark U.C.M."/>
            <person name="Besteiro S."/>
            <person name="Sicheritz-Ponten T."/>
            <person name="Noel C.J."/>
            <person name="Dacks J.B."/>
            <person name="Foster P.G."/>
            <person name="Simillion C."/>
            <person name="Van de Peer Y."/>
            <person name="Miranda-Saavedra D."/>
            <person name="Barton G.J."/>
            <person name="Westrop G.D."/>
            <person name="Mueller S."/>
            <person name="Dessi D."/>
            <person name="Fiori P.L."/>
            <person name="Ren Q."/>
            <person name="Paulsen I."/>
            <person name="Zhang H."/>
            <person name="Bastida-Corcuera F.D."/>
            <person name="Simoes-Barbosa A."/>
            <person name="Brown M.T."/>
            <person name="Hayes R.D."/>
            <person name="Mukherjee M."/>
            <person name="Okumura C.Y."/>
            <person name="Schneider R."/>
            <person name="Smith A.J."/>
            <person name="Vanacova S."/>
            <person name="Villalvazo M."/>
            <person name="Haas B.J."/>
            <person name="Pertea M."/>
            <person name="Feldblyum T.V."/>
            <person name="Utterback T.R."/>
            <person name="Shu C.L."/>
            <person name="Osoegawa K."/>
            <person name="de Jong P.J."/>
            <person name="Hrdy I."/>
            <person name="Horvathova L."/>
            <person name="Zubacova Z."/>
            <person name="Dolezal P."/>
            <person name="Malik S.B."/>
            <person name="Logsdon J.M. Jr."/>
            <person name="Henze K."/>
            <person name="Gupta A."/>
            <person name="Wang C.C."/>
            <person name="Dunne R.L."/>
            <person name="Upcroft J.A."/>
            <person name="Upcroft P."/>
            <person name="White O."/>
            <person name="Salzberg S.L."/>
            <person name="Tang P."/>
            <person name="Chiu C.-H."/>
            <person name="Lee Y.-S."/>
            <person name="Embley T.M."/>
            <person name="Coombs G.H."/>
            <person name="Mottram J.C."/>
            <person name="Tachezy J."/>
            <person name="Fraser-Liggett C.M."/>
            <person name="Johnson P.J."/>
        </authorList>
    </citation>
    <scope>NUCLEOTIDE SEQUENCE [LARGE SCALE GENOMIC DNA]</scope>
    <source>
        <strain evidence="9">G3</strain>
    </source>
</reference>
<dbReference type="SMR" id="A2F7A0"/>
<comment type="similarity">
    <text evidence="2 8">Belongs to the glycosyl hydrolase 14 family.</text>
</comment>
<keyword evidence="7 8" id="KW-0624">Polysaccharide degradation</keyword>
<evidence type="ECO:0000256" key="3">
    <source>
        <dbReference type="ARBA" id="ARBA00012594"/>
    </source>
</evidence>
<keyword evidence="4 8" id="KW-0378">Hydrolase</keyword>
<dbReference type="VEuPathDB" id="TrichDB:TVAGG3_0002860"/>
<dbReference type="GO" id="GO:0016161">
    <property type="term" value="F:beta-amylase activity"/>
    <property type="evidence" value="ECO:0000318"/>
    <property type="project" value="GO_Central"/>
</dbReference>
<evidence type="ECO:0000256" key="4">
    <source>
        <dbReference type="ARBA" id="ARBA00022801"/>
    </source>
</evidence>
<evidence type="ECO:0000256" key="6">
    <source>
        <dbReference type="ARBA" id="ARBA00023295"/>
    </source>
</evidence>
<dbReference type="AlphaFoldDB" id="A2F7A0"/>
<dbReference type="PROSITE" id="PS00506">
    <property type="entry name" value="BETA_AMYLASE_1"/>
    <property type="match status" value="1"/>
</dbReference>
<dbReference type="Proteomes" id="UP000001542">
    <property type="component" value="Unassembled WGS sequence"/>
</dbReference>
<dbReference type="OrthoDB" id="1660156at2759"/>
<dbReference type="InterPro" id="IPR018238">
    <property type="entry name" value="Glyco_hydro_14_CS"/>
</dbReference>
<dbReference type="RefSeq" id="XP_001312145.1">
    <property type="nucleotide sequence ID" value="XM_001312144.1"/>
</dbReference>
<dbReference type="Pfam" id="PF01373">
    <property type="entry name" value="Glyco_hydro_14"/>
    <property type="match status" value="1"/>
</dbReference>
<evidence type="ECO:0000256" key="8">
    <source>
        <dbReference type="RuleBase" id="RU000509"/>
    </source>
</evidence>
<dbReference type="STRING" id="5722.A2F7A0"/>
<evidence type="ECO:0000256" key="1">
    <source>
        <dbReference type="ARBA" id="ARBA00000546"/>
    </source>
</evidence>
<reference evidence="9" key="1">
    <citation type="submission" date="2006-10" db="EMBL/GenBank/DDBJ databases">
        <authorList>
            <person name="Amadeo P."/>
            <person name="Zhao Q."/>
            <person name="Wortman J."/>
            <person name="Fraser-Liggett C."/>
            <person name="Carlton J."/>
        </authorList>
    </citation>
    <scope>NUCLEOTIDE SEQUENCE</scope>
    <source>
        <strain evidence="9">G3</strain>
    </source>
</reference>
<evidence type="ECO:0000256" key="2">
    <source>
        <dbReference type="ARBA" id="ARBA00005652"/>
    </source>
</evidence>
<dbReference type="SUPFAM" id="SSF51445">
    <property type="entry name" value="(Trans)glycosidases"/>
    <property type="match status" value="1"/>
</dbReference>
<dbReference type="Gene3D" id="3.20.20.80">
    <property type="entry name" value="Glycosidases"/>
    <property type="match status" value="1"/>
</dbReference>
<protein>
    <recommendedName>
        <fullName evidence="3 8">Beta-amylase</fullName>
        <ecNumber evidence="3 8">3.2.1.2</ecNumber>
    </recommendedName>
</protein>
<dbReference type="GO" id="GO:0000272">
    <property type="term" value="P:polysaccharide catabolic process"/>
    <property type="evidence" value="ECO:0007669"/>
    <property type="project" value="UniProtKB-KW"/>
</dbReference>
<comment type="catalytic activity">
    <reaction evidence="1 8">
        <text>Hydrolysis of (1-&gt;4)-alpha-D-glucosidic linkages in polysaccharides so as to remove successive maltose units from the non-reducing ends of the chains.</text>
        <dbReference type="EC" id="3.2.1.2"/>
    </reaction>
</comment>
<dbReference type="InParanoid" id="A2F7A0"/>
<dbReference type="EMBL" id="DS113645">
    <property type="protein sequence ID" value="EAX99215.1"/>
    <property type="molecule type" value="Genomic_DNA"/>
</dbReference>
<keyword evidence="10" id="KW-1185">Reference proteome</keyword>
<evidence type="ECO:0000313" key="9">
    <source>
        <dbReference type="EMBL" id="EAX99215.1"/>
    </source>
</evidence>